<name>A0A059F2W9_9MICR</name>
<evidence type="ECO:0000256" key="1">
    <source>
        <dbReference type="ARBA" id="ARBA00004123"/>
    </source>
</evidence>
<dbReference type="AlphaFoldDB" id="A0A059F2W9"/>
<dbReference type="Pfam" id="PF16879">
    <property type="entry name" value="Sin3a_C"/>
    <property type="match status" value="1"/>
</dbReference>
<organism evidence="6 7">
    <name type="scientific">Anncaliia algerae PRA339</name>
    <dbReference type="NCBI Taxonomy" id="1288291"/>
    <lineage>
        <taxon>Eukaryota</taxon>
        <taxon>Fungi</taxon>
        <taxon>Fungi incertae sedis</taxon>
        <taxon>Microsporidia</taxon>
        <taxon>Tubulinosematoidea</taxon>
        <taxon>Tubulinosematidae</taxon>
        <taxon>Anncaliia</taxon>
    </lineage>
</organism>
<dbReference type="InterPro" id="IPR039774">
    <property type="entry name" value="Sin3-like"/>
</dbReference>
<dbReference type="GO" id="GO:0000118">
    <property type="term" value="C:histone deacetylase complex"/>
    <property type="evidence" value="ECO:0007669"/>
    <property type="project" value="TreeGrafter"/>
</dbReference>
<dbReference type="VEuPathDB" id="MicrosporidiaDB:H312_01200"/>
<evidence type="ECO:0000256" key="4">
    <source>
        <dbReference type="PROSITE-ProRule" id="PRU00810"/>
    </source>
</evidence>
<dbReference type="SMART" id="SM00761">
    <property type="entry name" value="HDAC_interact"/>
    <property type="match status" value="1"/>
</dbReference>
<dbReference type="InterPro" id="IPR003822">
    <property type="entry name" value="PAH"/>
</dbReference>
<comment type="subcellular location">
    <subcellularLocation>
        <location evidence="1 4">Nucleus</location>
    </subcellularLocation>
</comment>
<evidence type="ECO:0000259" key="5">
    <source>
        <dbReference type="SMART" id="SM00761"/>
    </source>
</evidence>
<gene>
    <name evidence="6" type="ORF">H312_01200</name>
</gene>
<keyword evidence="7" id="KW-1185">Reference proteome</keyword>
<dbReference type="GO" id="GO:0000785">
    <property type="term" value="C:chromatin"/>
    <property type="evidence" value="ECO:0007669"/>
    <property type="project" value="TreeGrafter"/>
</dbReference>
<evidence type="ECO:0000313" key="6">
    <source>
        <dbReference type="EMBL" id="KCZ81321.1"/>
    </source>
</evidence>
<dbReference type="PANTHER" id="PTHR12346">
    <property type="entry name" value="SIN3B-RELATED"/>
    <property type="match status" value="1"/>
</dbReference>
<feature type="domain" description="Histone deacetylase interacting" evidence="5">
    <location>
        <begin position="252"/>
        <end position="341"/>
    </location>
</feature>
<dbReference type="InterPro" id="IPR013194">
    <property type="entry name" value="HDAC_interact_dom"/>
</dbReference>
<reference evidence="7" key="1">
    <citation type="submission" date="2013-02" db="EMBL/GenBank/DDBJ databases">
        <authorList>
            <consortium name="The Broad Institute Genome Sequencing Platform"/>
            <person name="Cuomo C."/>
            <person name="Becnel J."/>
            <person name="Sanscrainte N."/>
            <person name="Walker B."/>
            <person name="Young S.K."/>
            <person name="Zeng Q."/>
            <person name="Gargeya S."/>
            <person name="Fitzgerald M."/>
            <person name="Haas B."/>
            <person name="Abouelleil A."/>
            <person name="Alvarado L."/>
            <person name="Arachchi H.M."/>
            <person name="Berlin A.M."/>
            <person name="Chapman S.B."/>
            <person name="Dewar J."/>
            <person name="Goldberg J."/>
            <person name="Griggs A."/>
            <person name="Gujja S."/>
            <person name="Hansen M."/>
            <person name="Howarth C."/>
            <person name="Imamovic A."/>
            <person name="Larimer J."/>
            <person name="McCowan C."/>
            <person name="Murphy C."/>
            <person name="Neiman D."/>
            <person name="Pearson M."/>
            <person name="Priest M."/>
            <person name="Roberts A."/>
            <person name="Saif S."/>
            <person name="Shea T."/>
            <person name="Sisk P."/>
            <person name="Sykes S."/>
            <person name="Wortman J."/>
            <person name="Nusbaum C."/>
            <person name="Birren B."/>
        </authorList>
    </citation>
    <scope>NUCLEOTIDE SEQUENCE [LARGE SCALE GENOMIC DNA]</scope>
    <source>
        <strain evidence="7">PRA339</strain>
    </source>
</reference>
<proteinExistence type="predicted"/>
<accession>A0A059F2W9</accession>
<keyword evidence="2" id="KW-0678">Repressor</keyword>
<dbReference type="Pfam" id="PF08295">
    <property type="entry name" value="Sin3_corepress"/>
    <property type="match status" value="1"/>
</dbReference>
<dbReference type="GO" id="GO:0003714">
    <property type="term" value="F:transcription corepressor activity"/>
    <property type="evidence" value="ECO:0007669"/>
    <property type="project" value="InterPro"/>
</dbReference>
<evidence type="ECO:0000256" key="2">
    <source>
        <dbReference type="ARBA" id="ARBA00022491"/>
    </source>
</evidence>
<keyword evidence="3 4" id="KW-0539">Nucleus</keyword>
<dbReference type="STRING" id="1288291.A0A059F2W9"/>
<protein>
    <recommendedName>
        <fullName evidence="5">Histone deacetylase interacting domain-containing protein</fullName>
    </recommendedName>
</protein>
<dbReference type="Proteomes" id="UP000030655">
    <property type="component" value="Unassembled WGS sequence"/>
</dbReference>
<dbReference type="Pfam" id="PF02671">
    <property type="entry name" value="PAH"/>
    <property type="match status" value="2"/>
</dbReference>
<evidence type="ECO:0000256" key="3">
    <source>
        <dbReference type="ARBA" id="ARBA00023242"/>
    </source>
</evidence>
<sequence length="775" mass="92131">MKEQDNDKMRSRFNHRMTYHQQDKASGIDVQNAIDFIQRVKTLYSESSPIFLKFLEAMKDFRLSKLTGSDLYAVISRLFADKPNIVQEFKSFIPQNAVIPEENKILEKMHKPINNTYEFVNTKSKIKEKDLINKFIELLVSFKRKPINPQKVNDLHSMINEYPDLVNKLTKLNVEEKEEPITPFDVIKQKLKNFGVYKEFMKCINSYNQNLISKNDLIFLVRQLIKEEKLISEFIKYLSPNKIFEKEKKNYLATVGSYRIIKNGPSDSIINDYCVGCPTHNREDENYVFLKRNIYEENLFRIEDERFEIDLLILRFELFIISLEKILLTDYEEIGISQLEISSGIVQSILELVYKENYSEILEGILSKPKQTIPIVLGRLYKVNEKIKKEKVEKEKTWEEVTKMNYYKALDNIYFDFKSSDKKNLMYKHMSVNYVDKEICLKDLNKVEEKIKYFIRIFFDGKEEIIKLIDNLFNILNENNISFCINNLYFSVFCYLIILYERIFEVYSWNLEELNFSKLSRGLGLIDRMDIKDRKTEIFNTIEYFLEKKIDSSTFEEEIRVLSKNNGYKLFNIDKIMNKLENKCMLILNDKESCLLLEEILNNKSELSKEEIEEGEIIKSTEIDSIKENGLSKEAENIIEEELMKDNENNTKNNKTESEGEDDLLVKSTKKIIDRMEIDNYFIISINNKIIIFKNEEKEKQVRDEEILLNKFINLEYDPLLIKNKVFLDRSVVDYIDGKAQFNLEHRFCLNTFVIRHLAGGEDFFMRCNYRRNKK</sequence>
<dbReference type="HOGENOM" id="CLU_360909_0_0_1"/>
<dbReference type="OrthoDB" id="10265969at2759"/>
<dbReference type="InterPro" id="IPR036600">
    <property type="entry name" value="PAH_sf"/>
</dbReference>
<dbReference type="SUPFAM" id="SSF47762">
    <property type="entry name" value="PAH2 domain"/>
    <property type="match status" value="2"/>
</dbReference>
<evidence type="ECO:0000313" key="7">
    <source>
        <dbReference type="Proteomes" id="UP000030655"/>
    </source>
</evidence>
<dbReference type="PANTHER" id="PTHR12346:SF0">
    <property type="entry name" value="SIN3A, ISOFORM G"/>
    <property type="match status" value="1"/>
</dbReference>
<dbReference type="EMBL" id="KK365144">
    <property type="protein sequence ID" value="KCZ81321.1"/>
    <property type="molecule type" value="Genomic_DNA"/>
</dbReference>
<dbReference type="GO" id="GO:0000122">
    <property type="term" value="P:negative regulation of transcription by RNA polymerase II"/>
    <property type="evidence" value="ECO:0007669"/>
    <property type="project" value="TreeGrafter"/>
</dbReference>
<dbReference type="Gene3D" id="1.20.1160.11">
    <property type="entry name" value="Paired amphipathic helix"/>
    <property type="match status" value="2"/>
</dbReference>
<dbReference type="InterPro" id="IPR031693">
    <property type="entry name" value="Sin3_C"/>
</dbReference>
<dbReference type="PROSITE" id="PS51477">
    <property type="entry name" value="PAH"/>
    <property type="match status" value="1"/>
</dbReference>
<reference evidence="6 7" key="2">
    <citation type="submission" date="2014-03" db="EMBL/GenBank/DDBJ databases">
        <title>The Genome Sequence of Anncaliia algerae insect isolate PRA339.</title>
        <authorList>
            <consortium name="The Broad Institute Genome Sequencing Platform"/>
            <consortium name="The Broad Institute Genome Sequencing Center for Infectious Disease"/>
            <person name="Cuomo C."/>
            <person name="Becnel J."/>
            <person name="Sanscrainte N."/>
            <person name="Walker B."/>
            <person name="Young S.K."/>
            <person name="Zeng Q."/>
            <person name="Gargeya S."/>
            <person name="Fitzgerald M."/>
            <person name="Haas B."/>
            <person name="Abouelleil A."/>
            <person name="Alvarado L."/>
            <person name="Arachchi H.M."/>
            <person name="Berlin A.M."/>
            <person name="Chapman S.B."/>
            <person name="Dewar J."/>
            <person name="Goldberg J."/>
            <person name="Griggs A."/>
            <person name="Gujja S."/>
            <person name="Hansen M."/>
            <person name="Howarth C."/>
            <person name="Imamovic A."/>
            <person name="Larimer J."/>
            <person name="McCowan C."/>
            <person name="Murphy C."/>
            <person name="Neiman D."/>
            <person name="Pearson M."/>
            <person name="Priest M."/>
            <person name="Roberts A."/>
            <person name="Saif S."/>
            <person name="Shea T."/>
            <person name="Sisk P."/>
            <person name="Sykes S."/>
            <person name="Wortman J."/>
            <person name="Nusbaum C."/>
            <person name="Birren B."/>
        </authorList>
    </citation>
    <scope>NUCLEOTIDE SEQUENCE [LARGE SCALE GENOMIC DNA]</scope>
    <source>
        <strain evidence="6 7">PRA339</strain>
    </source>
</reference>